<comment type="caution">
    <text evidence="2">The sequence shown here is derived from an EMBL/GenBank/DDBJ whole genome shotgun (WGS) entry which is preliminary data.</text>
</comment>
<gene>
    <name evidence="2" type="ORF">CLV40_1258</name>
</gene>
<dbReference type="RefSeq" id="WP_104482540.1">
    <property type="nucleotide sequence ID" value="NZ_CP154825.1"/>
</dbReference>
<accession>A0A2S6GEL5</accession>
<protein>
    <submittedName>
        <fullName evidence="2">DNA/RNA non-specific endonuclease</fullName>
    </submittedName>
</protein>
<organism evidence="2 3">
    <name type="scientific">Actinokineospora auranticolor</name>
    <dbReference type="NCBI Taxonomy" id="155976"/>
    <lineage>
        <taxon>Bacteria</taxon>
        <taxon>Bacillati</taxon>
        <taxon>Actinomycetota</taxon>
        <taxon>Actinomycetes</taxon>
        <taxon>Pseudonocardiales</taxon>
        <taxon>Pseudonocardiaceae</taxon>
        <taxon>Actinokineospora</taxon>
    </lineage>
</organism>
<proteinExistence type="predicted"/>
<dbReference type="Gene3D" id="3.40.570.10">
    <property type="entry name" value="Extracellular Endonuclease, subunit A"/>
    <property type="match status" value="1"/>
</dbReference>
<dbReference type="Proteomes" id="UP000239203">
    <property type="component" value="Unassembled WGS sequence"/>
</dbReference>
<name>A0A2S6GEL5_9PSEU</name>
<dbReference type="InterPro" id="IPR044929">
    <property type="entry name" value="DNA/RNA_non-sp_Endonuclease_sf"/>
</dbReference>
<dbReference type="GO" id="GO:0004519">
    <property type="term" value="F:endonuclease activity"/>
    <property type="evidence" value="ECO:0007669"/>
    <property type="project" value="UniProtKB-KW"/>
</dbReference>
<feature type="domain" description="Type VII secretion system protein EssD-like" evidence="1">
    <location>
        <begin position="42"/>
        <end position="110"/>
    </location>
</feature>
<evidence type="ECO:0000313" key="3">
    <source>
        <dbReference type="Proteomes" id="UP000239203"/>
    </source>
</evidence>
<sequence>MQDFVYKGLPAKKATGGTACIVKIVFRKGTPATPVGYDPKIMHKGHLVAAAFGGSNGVENVVPLYVKANTPTMNLDVEAEVRRAVRAGDRVLYRATAYYSDINDELPSLVFIKAWGMKTSFRCFAVIRNAKNSPRTGCV</sequence>
<keyword evidence="2" id="KW-0378">Hydrolase</keyword>
<keyword evidence="2" id="KW-0255">Endonuclease</keyword>
<keyword evidence="2" id="KW-0540">Nuclease</keyword>
<dbReference type="Pfam" id="PF13930">
    <property type="entry name" value="Endonuclea_NS_2"/>
    <property type="match status" value="1"/>
</dbReference>
<reference evidence="2 3" key="1">
    <citation type="submission" date="2018-02" db="EMBL/GenBank/DDBJ databases">
        <title>Genomic Encyclopedia of Archaeal and Bacterial Type Strains, Phase II (KMG-II): from individual species to whole genera.</title>
        <authorList>
            <person name="Goeker M."/>
        </authorList>
    </citation>
    <scope>NUCLEOTIDE SEQUENCE [LARGE SCALE GENOMIC DNA]</scope>
    <source>
        <strain evidence="2 3">YU 961-1</strain>
    </source>
</reference>
<dbReference type="EMBL" id="PTIX01000025">
    <property type="protein sequence ID" value="PPK63673.1"/>
    <property type="molecule type" value="Genomic_DNA"/>
</dbReference>
<evidence type="ECO:0000259" key="1">
    <source>
        <dbReference type="Pfam" id="PF13930"/>
    </source>
</evidence>
<dbReference type="OrthoDB" id="582519at2"/>
<evidence type="ECO:0000313" key="2">
    <source>
        <dbReference type="EMBL" id="PPK63673.1"/>
    </source>
</evidence>
<keyword evidence="3" id="KW-1185">Reference proteome</keyword>
<dbReference type="InterPro" id="IPR044927">
    <property type="entry name" value="Endonuclea_NS_2"/>
</dbReference>
<dbReference type="AlphaFoldDB" id="A0A2S6GEL5"/>